<dbReference type="EMBL" id="JBBNAE010000008">
    <property type="protein sequence ID" value="KAK9103565.1"/>
    <property type="molecule type" value="Genomic_DNA"/>
</dbReference>
<evidence type="ECO:0000256" key="2">
    <source>
        <dbReference type="SAM" id="Phobius"/>
    </source>
</evidence>
<keyword evidence="4" id="KW-1185">Reference proteome</keyword>
<sequence>MRANWGIEIKSFFQILIALLELGNGFQDAALLMNWTSNLIDKAPMPSPILVFLLCNVILVVVILGRSRPTVGDQDYLYWTHSMVVPQGEGLEEEEVEEMEDKDGDCEGYNQDDEDNDNNENDDWIWEESEDDEGEEVGDEDLNRSDDSNDCFQNDDENQREEDEGGGEDLSGSESGVHGNGCEEDESSGENLTRRIEEFIEKVNSTWREELLKEGGIKREKMLKRTQELNNMMKYA</sequence>
<dbReference type="PANTHER" id="PTHR36595:SF2">
    <property type="entry name" value="SERINE_THREONINE-PROTEIN KINASE FHKB-RELATED"/>
    <property type="match status" value="1"/>
</dbReference>
<comment type="caution">
    <text evidence="3">The sequence shown here is derived from an EMBL/GenBank/DDBJ whole genome shotgun (WGS) entry which is preliminary data.</text>
</comment>
<organism evidence="3 4">
    <name type="scientific">Stephania japonica</name>
    <dbReference type="NCBI Taxonomy" id="461633"/>
    <lineage>
        <taxon>Eukaryota</taxon>
        <taxon>Viridiplantae</taxon>
        <taxon>Streptophyta</taxon>
        <taxon>Embryophyta</taxon>
        <taxon>Tracheophyta</taxon>
        <taxon>Spermatophyta</taxon>
        <taxon>Magnoliopsida</taxon>
        <taxon>Ranunculales</taxon>
        <taxon>Menispermaceae</taxon>
        <taxon>Menispermoideae</taxon>
        <taxon>Cissampelideae</taxon>
        <taxon>Stephania</taxon>
    </lineage>
</organism>
<accession>A0AAP0F437</accession>
<keyword evidence="2" id="KW-1133">Transmembrane helix</keyword>
<dbReference type="AlphaFoldDB" id="A0AAP0F437"/>
<proteinExistence type="predicted"/>
<protein>
    <recommendedName>
        <fullName evidence="5">DUF4408 domain-containing protein</fullName>
    </recommendedName>
</protein>
<feature type="transmembrane region" description="Helical" evidence="2">
    <location>
        <begin position="45"/>
        <end position="64"/>
    </location>
</feature>
<keyword evidence="2" id="KW-0812">Transmembrane</keyword>
<keyword evidence="2" id="KW-0472">Membrane</keyword>
<dbReference type="PANTHER" id="PTHR36595">
    <property type="entry name" value="TRANSMEMBRANE PROTEIN"/>
    <property type="match status" value="1"/>
</dbReference>
<dbReference type="Proteomes" id="UP001417504">
    <property type="component" value="Unassembled WGS sequence"/>
</dbReference>
<evidence type="ECO:0000313" key="4">
    <source>
        <dbReference type="Proteomes" id="UP001417504"/>
    </source>
</evidence>
<feature type="compositionally biased region" description="Acidic residues" evidence="1">
    <location>
        <begin position="153"/>
        <end position="167"/>
    </location>
</feature>
<feature type="transmembrane region" description="Helical" evidence="2">
    <location>
        <begin position="12"/>
        <end position="33"/>
    </location>
</feature>
<name>A0AAP0F437_9MAGN</name>
<feature type="compositionally biased region" description="Acidic residues" evidence="1">
    <location>
        <begin position="90"/>
        <end position="140"/>
    </location>
</feature>
<evidence type="ECO:0000313" key="3">
    <source>
        <dbReference type="EMBL" id="KAK9103565.1"/>
    </source>
</evidence>
<evidence type="ECO:0008006" key="5">
    <source>
        <dbReference type="Google" id="ProtNLM"/>
    </source>
</evidence>
<reference evidence="3 4" key="1">
    <citation type="submission" date="2024-01" db="EMBL/GenBank/DDBJ databases">
        <title>Genome assemblies of Stephania.</title>
        <authorList>
            <person name="Yang L."/>
        </authorList>
    </citation>
    <scope>NUCLEOTIDE SEQUENCE [LARGE SCALE GENOMIC DNA]</scope>
    <source>
        <strain evidence="3">QJT</strain>
        <tissue evidence="3">Leaf</tissue>
    </source>
</reference>
<gene>
    <name evidence="3" type="ORF">Sjap_020819</name>
</gene>
<feature type="region of interest" description="Disordered" evidence="1">
    <location>
        <begin position="90"/>
        <end position="191"/>
    </location>
</feature>
<evidence type="ECO:0000256" key="1">
    <source>
        <dbReference type="SAM" id="MobiDB-lite"/>
    </source>
</evidence>